<keyword evidence="4 5" id="KW-0413">Isomerase</keyword>
<evidence type="ECO:0000256" key="3">
    <source>
        <dbReference type="ARBA" id="ARBA00022898"/>
    </source>
</evidence>
<evidence type="ECO:0000256" key="4">
    <source>
        <dbReference type="ARBA" id="ARBA00023235"/>
    </source>
</evidence>
<dbReference type="EMBL" id="CP041372">
    <property type="protein sequence ID" value="QKS70189.1"/>
    <property type="molecule type" value="Genomic_DNA"/>
</dbReference>
<comment type="catalytic activity">
    <reaction evidence="1 5">
        <text>L-alanine = D-alanine</text>
        <dbReference type="Rhea" id="RHEA:20249"/>
        <dbReference type="ChEBI" id="CHEBI:57416"/>
        <dbReference type="ChEBI" id="CHEBI:57972"/>
        <dbReference type="EC" id="5.1.1.1"/>
    </reaction>
</comment>
<feature type="modified residue" description="N6-(pyridoxal phosphate)lysine" evidence="5 6">
    <location>
        <position position="54"/>
    </location>
</feature>
<dbReference type="PRINTS" id="PR00992">
    <property type="entry name" value="ALARACEMASE"/>
</dbReference>
<dbReference type="SUPFAM" id="SSF51419">
    <property type="entry name" value="PLP-binding barrel"/>
    <property type="match status" value="1"/>
</dbReference>
<dbReference type="Pfam" id="PF01168">
    <property type="entry name" value="Ala_racemase_N"/>
    <property type="match status" value="1"/>
</dbReference>
<dbReference type="GO" id="GO:0008784">
    <property type="term" value="F:alanine racemase activity"/>
    <property type="evidence" value="ECO:0007669"/>
    <property type="project" value="UniProtKB-UniRule"/>
</dbReference>
<organism evidence="9 10">
    <name type="scientific">Paenalkalicoccus suaedae</name>
    <dbReference type="NCBI Taxonomy" id="2592382"/>
    <lineage>
        <taxon>Bacteria</taxon>
        <taxon>Bacillati</taxon>
        <taxon>Bacillota</taxon>
        <taxon>Bacilli</taxon>
        <taxon>Bacillales</taxon>
        <taxon>Bacillaceae</taxon>
        <taxon>Paenalkalicoccus</taxon>
    </lineage>
</organism>
<dbReference type="GO" id="GO:0009252">
    <property type="term" value="P:peptidoglycan biosynthetic process"/>
    <property type="evidence" value="ECO:0007669"/>
    <property type="project" value="TreeGrafter"/>
</dbReference>
<dbReference type="AlphaFoldDB" id="A0A859FAD1"/>
<feature type="binding site" evidence="5 7">
    <location>
        <position position="152"/>
    </location>
    <ligand>
        <name>substrate</name>
    </ligand>
</feature>
<dbReference type="InterPro" id="IPR029066">
    <property type="entry name" value="PLP-binding_barrel"/>
</dbReference>
<evidence type="ECO:0000313" key="10">
    <source>
        <dbReference type="Proteomes" id="UP000318138"/>
    </source>
</evidence>
<dbReference type="GO" id="GO:0005829">
    <property type="term" value="C:cytosol"/>
    <property type="evidence" value="ECO:0007669"/>
    <property type="project" value="TreeGrafter"/>
</dbReference>
<dbReference type="InterPro" id="IPR009006">
    <property type="entry name" value="Ala_racemase/Decarboxylase_C"/>
</dbReference>
<dbReference type="Pfam" id="PF00842">
    <property type="entry name" value="Ala_racemase_C"/>
    <property type="match status" value="1"/>
</dbReference>
<dbReference type="Proteomes" id="UP000318138">
    <property type="component" value="Chromosome"/>
</dbReference>
<evidence type="ECO:0000256" key="1">
    <source>
        <dbReference type="ARBA" id="ARBA00000316"/>
    </source>
</evidence>
<dbReference type="InterPro" id="IPR020622">
    <property type="entry name" value="Ala_racemase_pyridoxalP-BS"/>
</dbReference>
<evidence type="ECO:0000256" key="6">
    <source>
        <dbReference type="PIRSR" id="PIRSR600821-50"/>
    </source>
</evidence>
<dbReference type="PROSITE" id="PS00395">
    <property type="entry name" value="ALANINE_RACEMASE"/>
    <property type="match status" value="1"/>
</dbReference>
<gene>
    <name evidence="9" type="primary">alr</name>
    <name evidence="9" type="ORF">FLK61_25815</name>
</gene>
<sequence>MERSTLKSGGWTVESLRPFYRDTWAEVDLDAIAHNIHAIKSTLPEHVHIMAVVKANAYGHGAADVARESLAAGASILGVAILDEAIALRQEGIVAPILVMGYVRPEDVKIACELNITLTVFQAEWATLALQTLQDSTLKLHCHLKLDTGMNRIGMKTEEEIDELLAVLETTKKIIVDGAYTHLAKADEHDKQYTFKQIDRFNQLLDHLRIKGIDPFFKHCANSAGTLQYEQAPFNVIRAGIAMYGLTPSIEMKPTLPVKLKQAFSLHSKVTHVKRLGPGEKVSYGGTYETKQEEWIITIPIGYADGFIRANQSGEVLVNGDRAPIVGRVCMDQLMVRVKEEVPVGTKVTLIGAQGDSHISTDEVAERLETINYEVSCIISYRVPRAIVKDGKTLHIHNRVFS</sequence>
<comment type="similarity">
    <text evidence="5">Belongs to the alanine racemase family.</text>
</comment>
<evidence type="ECO:0000256" key="7">
    <source>
        <dbReference type="PIRSR" id="PIRSR600821-52"/>
    </source>
</evidence>
<dbReference type="InterPro" id="IPR000821">
    <property type="entry name" value="Ala_racemase"/>
</dbReference>
<dbReference type="EC" id="5.1.1.1" evidence="5"/>
<accession>A0A859FAD1</accession>
<name>A0A859FAD1_9BACI</name>
<comment type="cofactor">
    <cofactor evidence="2 5 6">
        <name>pyridoxal 5'-phosphate</name>
        <dbReference type="ChEBI" id="CHEBI:597326"/>
    </cofactor>
</comment>
<evidence type="ECO:0000259" key="8">
    <source>
        <dbReference type="SMART" id="SM01005"/>
    </source>
</evidence>
<protein>
    <recommendedName>
        <fullName evidence="5">Alanine racemase</fullName>
        <ecNumber evidence="5">5.1.1.1</ecNumber>
    </recommendedName>
</protein>
<comment type="function">
    <text evidence="5">Catalyzes the interconversion of L-alanine and D-alanine. May also act on other amino acids.</text>
</comment>
<evidence type="ECO:0000256" key="2">
    <source>
        <dbReference type="ARBA" id="ARBA00001933"/>
    </source>
</evidence>
<dbReference type="PANTHER" id="PTHR30511:SF0">
    <property type="entry name" value="ALANINE RACEMASE, CATABOLIC-RELATED"/>
    <property type="match status" value="1"/>
</dbReference>
<dbReference type="GO" id="GO:0030632">
    <property type="term" value="P:D-alanine biosynthetic process"/>
    <property type="evidence" value="ECO:0007669"/>
    <property type="project" value="UniProtKB-UniRule"/>
</dbReference>
<dbReference type="PANTHER" id="PTHR30511">
    <property type="entry name" value="ALANINE RACEMASE"/>
    <property type="match status" value="1"/>
</dbReference>
<proteinExistence type="inferred from homology"/>
<dbReference type="Gene3D" id="3.20.20.10">
    <property type="entry name" value="Alanine racemase"/>
    <property type="match status" value="1"/>
</dbReference>
<dbReference type="InterPro" id="IPR011079">
    <property type="entry name" value="Ala_racemase_C"/>
</dbReference>
<dbReference type="KEGG" id="psua:FLK61_25815"/>
<dbReference type="SMART" id="SM01005">
    <property type="entry name" value="Ala_racemase_C"/>
    <property type="match status" value="1"/>
</dbReference>
<dbReference type="FunFam" id="2.40.37.10:FF:000006">
    <property type="entry name" value="Alanine racemase"/>
    <property type="match status" value="1"/>
</dbReference>
<comment type="pathway">
    <text evidence="5">Amino-acid biosynthesis; D-alanine biosynthesis; D-alanine from L-alanine: step 1/1.</text>
</comment>
<dbReference type="CDD" id="cd00430">
    <property type="entry name" value="PLPDE_III_AR"/>
    <property type="match status" value="1"/>
</dbReference>
<dbReference type="Gene3D" id="2.40.37.10">
    <property type="entry name" value="Lyase, Ornithine Decarboxylase, Chain A, domain 1"/>
    <property type="match status" value="1"/>
</dbReference>
<dbReference type="UniPathway" id="UPA00042">
    <property type="reaction ID" value="UER00497"/>
</dbReference>
<feature type="binding site" evidence="5 7">
    <location>
        <position position="331"/>
    </location>
    <ligand>
        <name>substrate</name>
    </ligand>
</feature>
<dbReference type="NCBIfam" id="TIGR00492">
    <property type="entry name" value="alr"/>
    <property type="match status" value="1"/>
</dbReference>
<dbReference type="InterPro" id="IPR001608">
    <property type="entry name" value="Ala_racemase_N"/>
</dbReference>
<dbReference type="RefSeq" id="WP_176008230.1">
    <property type="nucleotide sequence ID" value="NZ_CP041372.2"/>
</dbReference>
<dbReference type="FunFam" id="3.20.20.10:FF:000002">
    <property type="entry name" value="Alanine racemase"/>
    <property type="match status" value="1"/>
</dbReference>
<feature type="active site" description="Proton acceptor; specific for L-alanine" evidence="5">
    <location>
        <position position="284"/>
    </location>
</feature>
<dbReference type="GO" id="GO:0030170">
    <property type="term" value="F:pyridoxal phosphate binding"/>
    <property type="evidence" value="ECO:0007669"/>
    <property type="project" value="UniProtKB-UniRule"/>
</dbReference>
<reference evidence="10" key="1">
    <citation type="submission" date="2019-07" db="EMBL/GenBank/DDBJ databases">
        <title>Bacillus alkalisoli sp. nov. isolated from saline soil.</title>
        <authorList>
            <person name="Sun J.-Q."/>
            <person name="Xu L."/>
        </authorList>
    </citation>
    <scope>NUCLEOTIDE SEQUENCE [LARGE SCALE GENOMIC DNA]</scope>
    <source>
        <strain evidence="10">M4U3P1</strain>
    </source>
</reference>
<feature type="domain" description="Alanine racemase C-terminal" evidence="8">
    <location>
        <begin position="263"/>
        <end position="388"/>
    </location>
</feature>
<feature type="active site" description="Proton acceptor; specific for D-alanine" evidence="5">
    <location>
        <position position="54"/>
    </location>
</feature>
<evidence type="ECO:0000313" key="9">
    <source>
        <dbReference type="EMBL" id="QKS70189.1"/>
    </source>
</evidence>
<keyword evidence="3 5" id="KW-0663">Pyridoxal phosphate</keyword>
<dbReference type="HAMAP" id="MF_01201">
    <property type="entry name" value="Ala_racemase"/>
    <property type="match status" value="1"/>
</dbReference>
<keyword evidence="10" id="KW-1185">Reference proteome</keyword>
<evidence type="ECO:0000256" key="5">
    <source>
        <dbReference type="HAMAP-Rule" id="MF_01201"/>
    </source>
</evidence>
<dbReference type="SUPFAM" id="SSF50621">
    <property type="entry name" value="Alanine racemase C-terminal domain-like"/>
    <property type="match status" value="1"/>
</dbReference>